<dbReference type="Pfam" id="PF04586">
    <property type="entry name" value="Peptidase_S78"/>
    <property type="match status" value="1"/>
</dbReference>
<gene>
    <name evidence="5" type="ORF">HV559_07510</name>
    <name evidence="6" type="ORF">HV560_07840</name>
</gene>
<dbReference type="Proteomes" id="UP000509660">
    <property type="component" value="Chromosome"/>
</dbReference>
<evidence type="ECO:0000313" key="5">
    <source>
        <dbReference type="EMBL" id="QLB41310.1"/>
    </source>
</evidence>
<evidence type="ECO:0000313" key="7">
    <source>
        <dbReference type="Proteomes" id="UP000509660"/>
    </source>
</evidence>
<evidence type="ECO:0000256" key="3">
    <source>
        <dbReference type="ARBA" id="ARBA00022801"/>
    </source>
</evidence>
<protein>
    <submittedName>
        <fullName evidence="5">HK97 family phage prohead protease</fullName>
    </submittedName>
</protein>
<evidence type="ECO:0000313" key="6">
    <source>
        <dbReference type="EMBL" id="QLB43238.1"/>
    </source>
</evidence>
<dbReference type="KEGG" id="mpeg:HV560_07840"/>
<proteinExistence type="predicted"/>
<organism evidence="5 7">
    <name type="scientific">Mannheimia pernigra</name>
    <dbReference type="NCBI Taxonomy" id="111844"/>
    <lineage>
        <taxon>Bacteria</taxon>
        <taxon>Pseudomonadati</taxon>
        <taxon>Pseudomonadota</taxon>
        <taxon>Gammaproteobacteria</taxon>
        <taxon>Pasteurellales</taxon>
        <taxon>Pasteurellaceae</taxon>
        <taxon>Mannheimia</taxon>
    </lineage>
</organism>
<dbReference type="EMBL" id="CP055306">
    <property type="protein sequence ID" value="QLB41310.1"/>
    <property type="molecule type" value="Genomic_DNA"/>
</dbReference>
<keyword evidence="3" id="KW-0378">Hydrolase</keyword>
<sequence>MMTDLEIRSATLSADKESQKLVGYVVQWNKDSEILWGEYIERFAPNAFAESLKSGKDVRALFEHDHTKLLGRTSSGTLTLEEDNIGLRFELLPPDTQTGRDLLVSVERGDISGMSFGFRTIKNEWDFSVEPNTRTVLQAELVEITVTSIPAYPDSSLEILKRSQAVAKGKDSSNWQDDNRHKWLHILGA</sequence>
<dbReference type="NCBIfam" id="TIGR01543">
    <property type="entry name" value="proheadase_HK97"/>
    <property type="match status" value="1"/>
</dbReference>
<dbReference type="GO" id="GO:0008233">
    <property type="term" value="F:peptidase activity"/>
    <property type="evidence" value="ECO:0007669"/>
    <property type="project" value="UniProtKB-KW"/>
</dbReference>
<evidence type="ECO:0000256" key="2">
    <source>
        <dbReference type="ARBA" id="ARBA00022670"/>
    </source>
</evidence>
<keyword evidence="7" id="KW-1185">Reference proteome</keyword>
<evidence type="ECO:0000259" key="4">
    <source>
        <dbReference type="Pfam" id="PF04586"/>
    </source>
</evidence>
<dbReference type="InterPro" id="IPR006433">
    <property type="entry name" value="Prohead_protease"/>
</dbReference>
<reference evidence="7 8" key="1">
    <citation type="submission" date="2020-06" db="EMBL/GenBank/DDBJ databases">
        <title>Mannheimia pernigra sp. nov. isolated from bovine respiratory tract.</title>
        <authorList>
            <person name="Kuhnert P."/>
            <person name="Akarsu-Egger H."/>
        </authorList>
    </citation>
    <scope>NUCLEOTIDE SEQUENCE [LARGE SCALE GENOMIC DNA]</scope>
    <source>
        <strain evidence="6 8">17CN0883</strain>
        <strain evidence="5 7">BNO311</strain>
    </source>
</reference>
<dbReference type="Proteomes" id="UP000509784">
    <property type="component" value="Chromosome"/>
</dbReference>
<keyword evidence="1" id="KW-1188">Viral release from host cell</keyword>
<evidence type="ECO:0000256" key="1">
    <source>
        <dbReference type="ARBA" id="ARBA00022612"/>
    </source>
</evidence>
<name>A0A7D5HY48_9PAST</name>
<dbReference type="GO" id="GO:0006508">
    <property type="term" value="P:proteolysis"/>
    <property type="evidence" value="ECO:0007669"/>
    <property type="project" value="UniProtKB-KW"/>
</dbReference>
<dbReference type="EMBL" id="CP055305">
    <property type="protein sequence ID" value="QLB43238.1"/>
    <property type="molecule type" value="Genomic_DNA"/>
</dbReference>
<keyword evidence="2 5" id="KW-0645">Protease</keyword>
<evidence type="ECO:0000313" key="8">
    <source>
        <dbReference type="Proteomes" id="UP000509784"/>
    </source>
</evidence>
<accession>A0A7D5HY48</accession>
<feature type="domain" description="Prohead serine protease" evidence="4">
    <location>
        <begin position="5"/>
        <end position="164"/>
    </location>
</feature>
<dbReference type="AlphaFoldDB" id="A0A7D5HY48"/>
<dbReference type="InterPro" id="IPR054613">
    <property type="entry name" value="Peptidase_S78_dom"/>
</dbReference>